<evidence type="ECO:0000256" key="4">
    <source>
        <dbReference type="ARBA" id="ARBA00022989"/>
    </source>
</evidence>
<dbReference type="Pfam" id="PF01810">
    <property type="entry name" value="LysE"/>
    <property type="match status" value="1"/>
</dbReference>
<evidence type="ECO:0000256" key="1">
    <source>
        <dbReference type="ARBA" id="ARBA00004651"/>
    </source>
</evidence>
<evidence type="ECO:0000256" key="3">
    <source>
        <dbReference type="ARBA" id="ARBA00022692"/>
    </source>
</evidence>
<protein>
    <submittedName>
        <fullName evidence="7">LysE family translocator</fullName>
    </submittedName>
</protein>
<feature type="transmembrane region" description="Helical" evidence="6">
    <location>
        <begin position="6"/>
        <end position="34"/>
    </location>
</feature>
<reference evidence="7" key="1">
    <citation type="submission" date="2019-05" db="EMBL/GenBank/DDBJ databases">
        <title>Methanoculleus sp. FWC-SCC1, a methanogenic archaeon isolated from deep marine cold seep.</title>
        <authorList>
            <person name="Chen Y.-W."/>
            <person name="Chen S.-C."/>
            <person name="Teng N.-H."/>
            <person name="Lai M.-C."/>
        </authorList>
    </citation>
    <scope>NUCLEOTIDE SEQUENCE</scope>
    <source>
        <strain evidence="7">FWC-SCC1</strain>
    </source>
</reference>
<name>A0ABT8M5X3_9EURY</name>
<gene>
    <name evidence="7" type="ORF">FGU65_00035</name>
</gene>
<keyword evidence="2" id="KW-1003">Cell membrane</keyword>
<dbReference type="PANTHER" id="PTHR38825:SF1">
    <property type="entry name" value="TRANSPORTER, LYSE FAMILY"/>
    <property type="match status" value="1"/>
</dbReference>
<dbReference type="InterPro" id="IPR001123">
    <property type="entry name" value="LeuE-type"/>
</dbReference>
<feature type="transmembrane region" description="Helical" evidence="6">
    <location>
        <begin position="73"/>
        <end position="90"/>
    </location>
</feature>
<evidence type="ECO:0000256" key="5">
    <source>
        <dbReference type="ARBA" id="ARBA00023136"/>
    </source>
</evidence>
<keyword evidence="5 6" id="KW-0472">Membrane</keyword>
<keyword evidence="4 6" id="KW-1133">Transmembrane helix</keyword>
<evidence type="ECO:0000256" key="6">
    <source>
        <dbReference type="SAM" id="Phobius"/>
    </source>
</evidence>
<comment type="caution">
    <text evidence="7">The sequence shown here is derived from an EMBL/GenBank/DDBJ whole genome shotgun (WGS) entry which is preliminary data.</text>
</comment>
<evidence type="ECO:0000256" key="2">
    <source>
        <dbReference type="ARBA" id="ARBA00022475"/>
    </source>
</evidence>
<dbReference type="Proteomes" id="UP001168338">
    <property type="component" value="Unassembled WGS sequence"/>
</dbReference>
<comment type="subcellular location">
    <subcellularLocation>
        <location evidence="1">Cell membrane</location>
        <topology evidence="1">Multi-pass membrane protein</topology>
    </subcellularLocation>
</comment>
<accession>A0ABT8M5X3</accession>
<feature type="transmembrane region" description="Helical" evidence="6">
    <location>
        <begin position="46"/>
        <end position="67"/>
    </location>
</feature>
<dbReference type="RefSeq" id="WP_301662357.1">
    <property type="nucleotide sequence ID" value="NZ_VCYH01000001.1"/>
</dbReference>
<keyword evidence="8" id="KW-1185">Reference proteome</keyword>
<organism evidence="7 8">
    <name type="scientific">Methanoculleus frigidifontis</name>
    <dbReference type="NCBI Taxonomy" id="2584085"/>
    <lineage>
        <taxon>Archaea</taxon>
        <taxon>Methanobacteriati</taxon>
        <taxon>Methanobacteriota</taxon>
        <taxon>Stenosarchaea group</taxon>
        <taxon>Methanomicrobia</taxon>
        <taxon>Methanomicrobiales</taxon>
        <taxon>Methanomicrobiaceae</taxon>
        <taxon>Methanoculleus</taxon>
    </lineage>
</organism>
<dbReference type="PANTHER" id="PTHR38825">
    <property type="entry name" value="LYSINE EXPORTER PROTEIN (LYSE/YGGA)"/>
    <property type="match status" value="1"/>
</dbReference>
<keyword evidence="3 6" id="KW-0812">Transmembrane</keyword>
<proteinExistence type="predicted"/>
<evidence type="ECO:0000313" key="8">
    <source>
        <dbReference type="Proteomes" id="UP001168338"/>
    </source>
</evidence>
<sequence>MYDIPGAFVLGFLIGLTGALAPGPTLIATINAALRGGWSAGPRVTLGHIVVEAGMVVLICAGLAAVIGTYTSLIAGVGGTALVVFGLLTVRESRSASIPEGSGHDAAAHPFIAGVMTSVSNPYFWIWWFSIGSALLIGALGGGWPVAAAFLFGHWTADLGWLTLVSASIHRGRFFLGQHGYRLTLAVCGIFLMTFGGYYLSTLLP</sequence>
<evidence type="ECO:0000313" key="7">
    <source>
        <dbReference type="EMBL" id="MDN7023301.1"/>
    </source>
</evidence>
<feature type="transmembrane region" description="Helical" evidence="6">
    <location>
        <begin position="181"/>
        <end position="200"/>
    </location>
</feature>
<dbReference type="EMBL" id="VCYH01000001">
    <property type="protein sequence ID" value="MDN7023301.1"/>
    <property type="molecule type" value="Genomic_DNA"/>
</dbReference>